<sequence>QPPRLSLADWLVLQVPTGSLLEGDRALLRCRGWKGNSITQVRFFREWEVLWGPSWATELPLAPLQLRHSGRYHCQATVGTIYPGKKESALMTVQVQGEPLLPSSH</sequence>
<accession>A0A851QCM2</accession>
<dbReference type="SUPFAM" id="SSF48726">
    <property type="entry name" value="Immunoglobulin"/>
    <property type="match status" value="1"/>
</dbReference>
<dbReference type="OrthoDB" id="6151406at2759"/>
<evidence type="ECO:0000259" key="1">
    <source>
        <dbReference type="SMART" id="SM00409"/>
    </source>
</evidence>
<keyword evidence="3" id="KW-1185">Reference proteome</keyword>
<evidence type="ECO:0000313" key="2">
    <source>
        <dbReference type="EMBL" id="NXC78083.1"/>
    </source>
</evidence>
<evidence type="ECO:0000313" key="3">
    <source>
        <dbReference type="Proteomes" id="UP000657035"/>
    </source>
</evidence>
<feature type="domain" description="Immunoglobulin" evidence="1">
    <location>
        <begin position="15"/>
        <end position="96"/>
    </location>
</feature>
<comment type="caution">
    <text evidence="2">The sequence shown here is derived from an EMBL/GenBank/DDBJ whole genome shotgun (WGS) entry which is preliminary data.</text>
</comment>
<name>A0A851QCM2_ANHAN</name>
<gene>
    <name evidence="2" type="primary">Fcrla</name>
    <name evidence="2" type="ORF">ANHANH_R14991</name>
</gene>
<dbReference type="AlphaFoldDB" id="A0A851QCM2"/>
<dbReference type="InterPro" id="IPR036179">
    <property type="entry name" value="Ig-like_dom_sf"/>
</dbReference>
<dbReference type="Proteomes" id="UP000657035">
    <property type="component" value="Unassembled WGS sequence"/>
</dbReference>
<proteinExistence type="predicted"/>
<dbReference type="Gene3D" id="2.60.40.10">
    <property type="entry name" value="Immunoglobulins"/>
    <property type="match status" value="1"/>
</dbReference>
<reference evidence="2" key="1">
    <citation type="submission" date="2019-09" db="EMBL/GenBank/DDBJ databases">
        <title>Bird 10,000 Genomes (B10K) Project - Family phase.</title>
        <authorList>
            <person name="Zhang G."/>
        </authorList>
    </citation>
    <scope>NUCLEOTIDE SEQUENCE</scope>
    <source>
        <strain evidence="2">B10K-CU-031-38</strain>
    </source>
</reference>
<dbReference type="EMBL" id="WBMU01006463">
    <property type="protein sequence ID" value="NXC78083.1"/>
    <property type="molecule type" value="Genomic_DNA"/>
</dbReference>
<feature type="non-terminal residue" evidence="2">
    <location>
        <position position="105"/>
    </location>
</feature>
<organism evidence="2 3">
    <name type="scientific">Anhinga anhinga</name>
    <name type="common">Anhinga</name>
    <name type="synonym">Plotus anhinga</name>
    <dbReference type="NCBI Taxonomy" id="56067"/>
    <lineage>
        <taxon>Eukaryota</taxon>
        <taxon>Metazoa</taxon>
        <taxon>Chordata</taxon>
        <taxon>Craniata</taxon>
        <taxon>Vertebrata</taxon>
        <taxon>Euteleostomi</taxon>
        <taxon>Archelosauria</taxon>
        <taxon>Archosauria</taxon>
        <taxon>Dinosauria</taxon>
        <taxon>Saurischia</taxon>
        <taxon>Theropoda</taxon>
        <taxon>Coelurosauria</taxon>
        <taxon>Aves</taxon>
        <taxon>Neognathae</taxon>
        <taxon>Neoaves</taxon>
        <taxon>Aequornithes</taxon>
        <taxon>Suliformes</taxon>
        <taxon>Anhingidae</taxon>
        <taxon>Anhinga</taxon>
    </lineage>
</organism>
<feature type="non-terminal residue" evidence="2">
    <location>
        <position position="1"/>
    </location>
</feature>
<dbReference type="Pfam" id="PF13895">
    <property type="entry name" value="Ig_2"/>
    <property type="match status" value="1"/>
</dbReference>
<dbReference type="InterPro" id="IPR003599">
    <property type="entry name" value="Ig_sub"/>
</dbReference>
<protein>
    <submittedName>
        <fullName evidence="2">FCRLA protein</fullName>
    </submittedName>
</protein>
<dbReference type="InterPro" id="IPR013783">
    <property type="entry name" value="Ig-like_fold"/>
</dbReference>
<dbReference type="SMART" id="SM00409">
    <property type="entry name" value="IG"/>
    <property type="match status" value="1"/>
</dbReference>